<keyword evidence="1" id="KW-1185">Reference proteome</keyword>
<protein>
    <submittedName>
        <fullName evidence="2">Uncharacterized protein</fullName>
    </submittedName>
</protein>
<proteinExistence type="predicted"/>
<evidence type="ECO:0000313" key="1">
    <source>
        <dbReference type="Proteomes" id="UP000887574"/>
    </source>
</evidence>
<evidence type="ECO:0000313" key="2">
    <source>
        <dbReference type="WBParaSite" id="jg23144"/>
    </source>
</evidence>
<dbReference type="AlphaFoldDB" id="A0A915DV82"/>
<reference evidence="2" key="1">
    <citation type="submission" date="2022-11" db="UniProtKB">
        <authorList>
            <consortium name="WormBaseParasite"/>
        </authorList>
    </citation>
    <scope>IDENTIFICATION</scope>
</reference>
<dbReference type="Proteomes" id="UP000887574">
    <property type="component" value="Unplaced"/>
</dbReference>
<name>A0A915DV82_9BILA</name>
<accession>A0A915DV82</accession>
<organism evidence="1 2">
    <name type="scientific">Ditylenchus dipsaci</name>
    <dbReference type="NCBI Taxonomy" id="166011"/>
    <lineage>
        <taxon>Eukaryota</taxon>
        <taxon>Metazoa</taxon>
        <taxon>Ecdysozoa</taxon>
        <taxon>Nematoda</taxon>
        <taxon>Chromadorea</taxon>
        <taxon>Rhabditida</taxon>
        <taxon>Tylenchina</taxon>
        <taxon>Tylenchomorpha</taxon>
        <taxon>Sphaerularioidea</taxon>
        <taxon>Anguinidae</taxon>
        <taxon>Anguininae</taxon>
        <taxon>Ditylenchus</taxon>
    </lineage>
</organism>
<dbReference type="WBParaSite" id="jg23144">
    <property type="protein sequence ID" value="jg23144"/>
    <property type="gene ID" value="jg23144"/>
</dbReference>
<sequence>MILGLRFTVQLSKGPLTVTLIEIGKDTLVTGLGQVIWIGICNDKDKSWVTRRSQHTTHFLRHSPHIYSVILTQDAHAEDIKNGEYLTMIAEDLHLRMIPTTTVNLLHLENNEYPP</sequence>